<dbReference type="Gene3D" id="3.50.50.60">
    <property type="entry name" value="FAD/NAD(P)-binding domain"/>
    <property type="match status" value="1"/>
</dbReference>
<proteinExistence type="inferred from homology"/>
<dbReference type="Pfam" id="PF01571">
    <property type="entry name" value="GCV_T"/>
    <property type="match status" value="1"/>
</dbReference>
<dbReference type="SUPFAM" id="SSF48452">
    <property type="entry name" value="TPR-like"/>
    <property type="match status" value="1"/>
</dbReference>
<dbReference type="PANTHER" id="PTHR13847:SF193">
    <property type="entry name" value="PYRUVATE DEHYDROGENASE PHOSPHATASE REGULATORY SUBUNIT, MITOCHONDRIAL"/>
    <property type="match status" value="1"/>
</dbReference>
<dbReference type="InterPro" id="IPR029043">
    <property type="entry name" value="GcvT/YgfZ_C"/>
</dbReference>
<evidence type="ECO:0000256" key="1">
    <source>
        <dbReference type="ARBA" id="ARBA00008609"/>
    </source>
</evidence>
<gene>
    <name evidence="6" type="ORF">DICVIV_10166</name>
</gene>
<dbReference type="Proteomes" id="UP000053766">
    <property type="component" value="Unassembled WGS sequence"/>
</dbReference>
<dbReference type="SUPFAM" id="SSF54373">
    <property type="entry name" value="FAD-linked reductases, C-terminal domain"/>
    <property type="match status" value="1"/>
</dbReference>
<name>A0A0D8XJ50_DICVI</name>
<dbReference type="AlphaFoldDB" id="A0A0D8XJ50"/>
<dbReference type="Pfam" id="PF16350">
    <property type="entry name" value="FAO_M"/>
    <property type="match status" value="1"/>
</dbReference>
<dbReference type="Pfam" id="PF08669">
    <property type="entry name" value="GCV_T_C"/>
    <property type="match status" value="1"/>
</dbReference>
<feature type="domain" description="FAD dependent oxidoreductase central" evidence="5">
    <location>
        <begin position="750"/>
        <end position="805"/>
    </location>
</feature>
<dbReference type="InterPro" id="IPR032503">
    <property type="entry name" value="FAO_M"/>
</dbReference>
<reference evidence="7" key="2">
    <citation type="journal article" date="2016" name="Sci. Rep.">
        <title>Dictyocaulus viviparus genome, variome and transcriptome elucidate lungworm biology and support future intervention.</title>
        <authorList>
            <person name="McNulty S.N."/>
            <person name="Strube C."/>
            <person name="Rosa B.A."/>
            <person name="Martin J.C."/>
            <person name="Tyagi R."/>
            <person name="Choi Y.J."/>
            <person name="Wang Q."/>
            <person name="Hallsworth Pepin K."/>
            <person name="Zhang X."/>
            <person name="Ozersky P."/>
            <person name="Wilson R.K."/>
            <person name="Sternberg P.W."/>
            <person name="Gasser R.B."/>
            <person name="Mitreva M."/>
        </authorList>
    </citation>
    <scope>NUCLEOTIDE SEQUENCE [LARGE SCALE GENOMIC DNA]</scope>
    <source>
        <strain evidence="7">HannoverDv2000</strain>
    </source>
</reference>
<dbReference type="STRING" id="29172.A0A0D8XJ50"/>
<dbReference type="SUPFAM" id="SSF51905">
    <property type="entry name" value="FAD/NAD(P)-binding domain"/>
    <property type="match status" value="1"/>
</dbReference>
<dbReference type="InterPro" id="IPR036188">
    <property type="entry name" value="FAD/NAD-bd_sf"/>
</dbReference>
<dbReference type="EMBL" id="KN716524">
    <property type="protein sequence ID" value="KJH43824.1"/>
    <property type="molecule type" value="Genomic_DNA"/>
</dbReference>
<evidence type="ECO:0000259" key="4">
    <source>
        <dbReference type="Pfam" id="PF08669"/>
    </source>
</evidence>
<comment type="similarity">
    <text evidence="1">Belongs to the GcvT family.</text>
</comment>
<dbReference type="SUPFAM" id="SSF101790">
    <property type="entry name" value="Aminomethyltransferase beta-barrel domain"/>
    <property type="match status" value="1"/>
</dbReference>
<dbReference type="InterPro" id="IPR006222">
    <property type="entry name" value="GCVT_N"/>
</dbReference>
<sequence length="1210" mass="135657">MKNLIDKMPTLSATSSLARCLEKRQELTVDQVFLLYRKGVTEQRKGNFSLALHCLQPLIPFFCNTPLIWLRIIEIGIRLLYYRDNVNEGRVIDIYGSGRTRRVVLAPKRSYSSGSPSPAFYAQIADQAGITEDYLESISGVLLSLTRKTVDRKLRIASLSLAAYVALKMGRYHYAADLAHKMIDEEESVGDCSMTASMYLMECMVSTGPFDIALKVMSVDGNERQIGECGSYPIWAVINRCIVLCANRKYGEAEALYKVRFDNFQNVEQGSLLFFFFLMTAFQEIKASTTSNELYRRSVLALGVFIYSKLNRSPDAFRLINELRKIQDDEDEQAGDEYYLLRIKNESSQHIFIIVFHDMCSVARHIHRLVFSRHCASKPTSADVVVCGGGIAGTSVAYHLARRGKRVCLFEKDSIGCGGATGVSGGLVSAPIFWQDASIQHLARRSLNLYTQLAKDGQFKFTNCGRVYLATSRPNEILLRRMYSRGIVHNNNVELIDCPSEMLARWPFLQTEDIQLALFSPDDVALDPVALCQELARQAQQAGALVFENCAVNEVLLGDERQIYAVNTSNGLLETSVFVDASGIWTGRVLIKSLPFRHLQTAAYPCTYTYIHSTKLPTGAVSDITPIFNDLDNKVMIRASGFKTLCVGFPEDGIRPVARQGTSYGVWHHPEPDWDLFGSSLERLLHRCPILGDIEHGDLICGMESYTPDMSPTIGESSQARGYYVLNGLNGQGLSLAGGLGETLAEWICEGVPQINVAHLDVARFLGAHANSQYLMERVPEIAALTYSNIYHSHQCHTARNLRMSPIYHQLRDAGAVFGEIMGYERPLWFEKNPKPNRNALFYGQDSLVGKPVWFDWSDYTLFIISTSFLIFNIFSVASEYEACRERVALIDMSSFTKFDITGSDTVDFLQYLCSANIDRPIGTTVYTGMQHERGGYVTDCTLSRLSDTSFFMIAPTIQQERCVLWMKYWAKKMNVNVHIQDVTGMYTALNIVGPSSRYLMSDITGTSMSTQDFPAFRCQEISIGMATGIRAISVTHCGELGWVIYIPNEKFFYGSIFQKNFIGKEALEKQVERGVSRRVVQLLVDNHNKEADPWPQGGELVFRSLAIALCKLQHAVLSGNCVVLRPKEIPWNDKHVGSTTSAAYGFALGCQVCTAYVENQEFGISVDFLNRGYYEVDIAGKRFPVRVNLHSPSLPMISSEHPLHYRPTQ</sequence>
<reference evidence="6 7" key="1">
    <citation type="submission" date="2013-11" db="EMBL/GenBank/DDBJ databases">
        <title>Draft genome of the bovine lungworm Dictyocaulus viviparus.</title>
        <authorList>
            <person name="Mitreva M."/>
        </authorList>
    </citation>
    <scope>NUCLEOTIDE SEQUENCE [LARGE SCALE GENOMIC DNA]</scope>
    <source>
        <strain evidence="6 7">HannoverDv2000</strain>
    </source>
</reference>
<dbReference type="InterPro" id="IPR006076">
    <property type="entry name" value="FAD-dep_OxRdtase"/>
</dbReference>
<dbReference type="Pfam" id="PF01266">
    <property type="entry name" value="DAO"/>
    <property type="match status" value="1"/>
</dbReference>
<evidence type="ECO:0000313" key="6">
    <source>
        <dbReference type="EMBL" id="KJH43824.1"/>
    </source>
</evidence>
<keyword evidence="7" id="KW-1185">Reference proteome</keyword>
<feature type="domain" description="Aminomethyltransferase C-terminal" evidence="4">
    <location>
        <begin position="1122"/>
        <end position="1188"/>
    </location>
</feature>
<evidence type="ECO:0000259" key="5">
    <source>
        <dbReference type="Pfam" id="PF16350"/>
    </source>
</evidence>
<feature type="domain" description="FAD dependent oxidoreductase" evidence="2">
    <location>
        <begin position="383"/>
        <end position="747"/>
    </location>
</feature>
<dbReference type="GO" id="GO:0005759">
    <property type="term" value="C:mitochondrial matrix"/>
    <property type="evidence" value="ECO:0007669"/>
    <property type="project" value="TreeGrafter"/>
</dbReference>
<dbReference type="Gene3D" id="3.30.1360.120">
    <property type="entry name" value="Probable tRNA modification gtpase trme, domain 1"/>
    <property type="match status" value="1"/>
</dbReference>
<feature type="domain" description="GCVT N-terminal" evidence="3">
    <location>
        <begin position="808"/>
        <end position="1051"/>
    </location>
</feature>
<dbReference type="PANTHER" id="PTHR13847">
    <property type="entry name" value="SARCOSINE DEHYDROGENASE-RELATED"/>
    <property type="match status" value="1"/>
</dbReference>
<protein>
    <submittedName>
        <fullName evidence="6">FAD dependent oxidoreductase</fullName>
    </submittedName>
</protein>
<dbReference type="SUPFAM" id="SSF103025">
    <property type="entry name" value="Folate-binding domain"/>
    <property type="match status" value="1"/>
</dbReference>
<evidence type="ECO:0000313" key="7">
    <source>
        <dbReference type="Proteomes" id="UP000053766"/>
    </source>
</evidence>
<dbReference type="OrthoDB" id="429143at2759"/>
<dbReference type="Gene3D" id="3.30.9.10">
    <property type="entry name" value="D-Amino Acid Oxidase, subunit A, domain 2"/>
    <property type="match status" value="1"/>
</dbReference>
<evidence type="ECO:0000259" key="3">
    <source>
        <dbReference type="Pfam" id="PF01571"/>
    </source>
</evidence>
<dbReference type="InterPro" id="IPR027266">
    <property type="entry name" value="TrmE/GcvT-like"/>
</dbReference>
<dbReference type="Gene3D" id="2.40.30.110">
    <property type="entry name" value="Aminomethyltransferase beta-barrel domains"/>
    <property type="match status" value="1"/>
</dbReference>
<dbReference type="InterPro" id="IPR011990">
    <property type="entry name" value="TPR-like_helical_dom_sf"/>
</dbReference>
<organism evidence="6 7">
    <name type="scientific">Dictyocaulus viviparus</name>
    <name type="common">Bovine lungworm</name>
    <dbReference type="NCBI Taxonomy" id="29172"/>
    <lineage>
        <taxon>Eukaryota</taxon>
        <taxon>Metazoa</taxon>
        <taxon>Ecdysozoa</taxon>
        <taxon>Nematoda</taxon>
        <taxon>Chromadorea</taxon>
        <taxon>Rhabditida</taxon>
        <taxon>Rhabditina</taxon>
        <taxon>Rhabditomorpha</taxon>
        <taxon>Strongyloidea</taxon>
        <taxon>Metastrongylidae</taxon>
        <taxon>Dictyocaulus</taxon>
    </lineage>
</organism>
<dbReference type="InterPro" id="IPR013977">
    <property type="entry name" value="GcvT_C"/>
</dbReference>
<accession>A0A0D8XJ50</accession>
<evidence type="ECO:0000259" key="2">
    <source>
        <dbReference type="Pfam" id="PF01266"/>
    </source>
</evidence>